<keyword evidence="3 9" id="KW-0378">Hydrolase</keyword>
<dbReference type="AlphaFoldDB" id="A0A556PBW8"/>
<keyword evidence="2 5" id="KW-0479">Metal-binding</keyword>
<evidence type="ECO:0000313" key="10">
    <source>
        <dbReference type="Proteomes" id="UP000316425"/>
    </source>
</evidence>
<dbReference type="GO" id="GO:0046872">
    <property type="term" value="F:metal ion binding"/>
    <property type="evidence" value="ECO:0007669"/>
    <property type="project" value="UniProtKB-KW"/>
</dbReference>
<keyword evidence="4 5" id="KW-0460">Magnesium</keyword>
<feature type="binding site" evidence="8">
    <location>
        <position position="10"/>
    </location>
    <ligand>
        <name>Mg(2+)</name>
        <dbReference type="ChEBI" id="CHEBI:18420"/>
    </ligand>
</feature>
<evidence type="ECO:0000256" key="8">
    <source>
        <dbReference type="PIRSR" id="PIRSR000915-3"/>
    </source>
</evidence>
<sequence length="256" mass="28464">MKHYEGYLIDLDGTMFRGTDEIQGAKEFVDELNKRHIPHMFLTNNSSRTLEQTAEKLEGFGIDAKVEQVITASLATAAFIKENLTSRRAFVVGQTGLIRALEEAGIELTDEEAEIVVMGIDRNVTYEKLSRAALNAQKGAYLLATNPDIKVPTERGFTPGNGAFVELVSHVSGKKPTYVGKPQPFMMEFALKKLGIPREKTIMVGDNYETDIMAGIQSGLDTLHVQTGVTSKEELVKYAEQPTYSVRTLNEWFSHM</sequence>
<feature type="binding site" evidence="7">
    <location>
        <position position="181"/>
    </location>
    <ligand>
        <name>substrate</name>
    </ligand>
</feature>
<evidence type="ECO:0000256" key="2">
    <source>
        <dbReference type="ARBA" id="ARBA00022723"/>
    </source>
</evidence>
<dbReference type="InterPro" id="IPR036412">
    <property type="entry name" value="HAD-like_sf"/>
</dbReference>
<dbReference type="InterPro" id="IPR006357">
    <property type="entry name" value="HAD-SF_hydro_IIA"/>
</dbReference>
<dbReference type="CDD" id="cd07530">
    <property type="entry name" value="HAD_Pase_UmpH-like"/>
    <property type="match status" value="1"/>
</dbReference>
<reference evidence="9 10" key="1">
    <citation type="submission" date="2019-07" db="EMBL/GenBank/DDBJ databases">
        <title>Allobacillus sp. nov. SKP isolated from shrimp paste of Euphausiacea.</title>
        <authorList>
            <person name="Kanchanasin P."/>
            <person name="Tanasupawat S."/>
            <person name="Shi W."/>
            <person name="Wu L."/>
            <person name="Ma J."/>
        </authorList>
    </citation>
    <scope>NUCLEOTIDE SEQUENCE [LARGE SCALE GENOMIC DNA]</scope>
    <source>
        <strain evidence="9 10">SKP4-8</strain>
    </source>
</reference>
<dbReference type="NCBIfam" id="TIGR01460">
    <property type="entry name" value="HAD-SF-IIA"/>
    <property type="match status" value="1"/>
</dbReference>
<dbReference type="Pfam" id="PF13242">
    <property type="entry name" value="Hydrolase_like"/>
    <property type="match status" value="1"/>
</dbReference>
<comment type="cofactor">
    <cofactor evidence="8">
        <name>Mg(2+)</name>
        <dbReference type="ChEBI" id="CHEBI:18420"/>
    </cofactor>
    <text evidence="8">Divalent metal ions. Mg(2+) is the most effective.</text>
</comment>
<organism evidence="9 10">
    <name type="scientific">Allobacillus salarius</name>
    <dbReference type="NCBI Taxonomy" id="1955272"/>
    <lineage>
        <taxon>Bacteria</taxon>
        <taxon>Bacillati</taxon>
        <taxon>Bacillota</taxon>
        <taxon>Bacilli</taxon>
        <taxon>Bacillales</taxon>
        <taxon>Bacillaceae</taxon>
        <taxon>Allobacillus</taxon>
    </lineage>
</organism>
<keyword evidence="10" id="KW-1185">Reference proteome</keyword>
<dbReference type="SFLD" id="SFLDG01139">
    <property type="entry name" value="C2.A:_Pyridoxal_Phosphate_Phos"/>
    <property type="match status" value="1"/>
</dbReference>
<feature type="binding site" evidence="8">
    <location>
        <position position="12"/>
    </location>
    <ligand>
        <name>Mg(2+)</name>
        <dbReference type="ChEBI" id="CHEBI:18420"/>
    </ligand>
</feature>
<gene>
    <name evidence="9" type="ORF">FPQ13_10495</name>
</gene>
<protein>
    <recommendedName>
        <fullName evidence="5">Acid sugar phosphatase</fullName>
        <ecNumber evidence="5">3.1.3.-</ecNumber>
    </recommendedName>
</protein>
<evidence type="ECO:0000256" key="6">
    <source>
        <dbReference type="PIRSR" id="PIRSR000915-1"/>
    </source>
</evidence>
<dbReference type="GO" id="GO:0016791">
    <property type="term" value="F:phosphatase activity"/>
    <property type="evidence" value="ECO:0007669"/>
    <property type="project" value="TreeGrafter"/>
</dbReference>
<feature type="binding site" evidence="8">
    <location>
        <position position="206"/>
    </location>
    <ligand>
        <name>Mg(2+)</name>
        <dbReference type="ChEBI" id="CHEBI:18420"/>
    </ligand>
</feature>
<evidence type="ECO:0000256" key="7">
    <source>
        <dbReference type="PIRSR" id="PIRSR000915-2"/>
    </source>
</evidence>
<comment type="caution">
    <text evidence="9">The sequence shown here is derived from an EMBL/GenBank/DDBJ whole genome shotgun (WGS) entry which is preliminary data.</text>
</comment>
<dbReference type="NCBIfam" id="TIGR01457">
    <property type="entry name" value="HAD-SF-IIA-hyp2"/>
    <property type="match status" value="1"/>
</dbReference>
<evidence type="ECO:0000313" key="9">
    <source>
        <dbReference type="EMBL" id="TSJ61891.1"/>
    </source>
</evidence>
<dbReference type="OrthoDB" id="9810449at2"/>
<dbReference type="InterPro" id="IPR006354">
    <property type="entry name" value="HAD-SF_hydro_IIA_hyp1"/>
</dbReference>
<dbReference type="InterPro" id="IPR023214">
    <property type="entry name" value="HAD_sf"/>
</dbReference>
<dbReference type="GO" id="GO:0005737">
    <property type="term" value="C:cytoplasm"/>
    <property type="evidence" value="ECO:0007669"/>
    <property type="project" value="TreeGrafter"/>
</dbReference>
<dbReference type="PANTHER" id="PTHR19288">
    <property type="entry name" value="4-NITROPHENYLPHOSPHATASE-RELATED"/>
    <property type="match status" value="1"/>
</dbReference>
<dbReference type="EMBL" id="VMHE01000022">
    <property type="protein sequence ID" value="TSJ61891.1"/>
    <property type="molecule type" value="Genomic_DNA"/>
</dbReference>
<dbReference type="SFLD" id="SFLDS00003">
    <property type="entry name" value="Haloacid_Dehalogenase"/>
    <property type="match status" value="1"/>
</dbReference>
<dbReference type="Proteomes" id="UP000316425">
    <property type="component" value="Unassembled WGS sequence"/>
</dbReference>
<dbReference type="PIRSF" id="PIRSF000915">
    <property type="entry name" value="PGP-type_phosphatase"/>
    <property type="match status" value="1"/>
</dbReference>
<dbReference type="RefSeq" id="WP_144089284.1">
    <property type="nucleotide sequence ID" value="NZ_VMHE01000022.1"/>
</dbReference>
<dbReference type="PANTHER" id="PTHR19288:SF46">
    <property type="entry name" value="HALOACID DEHALOGENASE-LIKE HYDROLASE DOMAIN-CONTAINING PROTEIN 2"/>
    <property type="match status" value="1"/>
</dbReference>
<evidence type="ECO:0000256" key="4">
    <source>
        <dbReference type="ARBA" id="ARBA00022842"/>
    </source>
</evidence>
<dbReference type="EC" id="3.1.3.-" evidence="5"/>
<comment type="function">
    <text evidence="5">Catalyzes the dephosphorylation of 2-6 carbon acid sugars in vitro.</text>
</comment>
<name>A0A556PBW8_9BACI</name>
<accession>A0A556PBW8</accession>
<proteinExistence type="inferred from homology"/>
<dbReference type="Pfam" id="PF13344">
    <property type="entry name" value="Hydrolase_6"/>
    <property type="match status" value="1"/>
</dbReference>
<dbReference type="Gene3D" id="3.40.50.1000">
    <property type="entry name" value="HAD superfamily/HAD-like"/>
    <property type="match status" value="2"/>
</dbReference>
<evidence type="ECO:0000256" key="5">
    <source>
        <dbReference type="PIRNR" id="PIRNR000915"/>
    </source>
</evidence>
<feature type="active site" description="Nucleophile" evidence="6">
    <location>
        <position position="10"/>
    </location>
</feature>
<comment type="similarity">
    <text evidence="1 5">Belongs to the HAD-like hydrolase superfamily. NagD family.</text>
</comment>
<feature type="active site" description="Proton donor" evidence="6">
    <location>
        <position position="12"/>
    </location>
</feature>
<dbReference type="SUPFAM" id="SSF56784">
    <property type="entry name" value="HAD-like"/>
    <property type="match status" value="1"/>
</dbReference>
<evidence type="ECO:0000256" key="3">
    <source>
        <dbReference type="ARBA" id="ARBA00022801"/>
    </source>
</evidence>
<evidence type="ECO:0000256" key="1">
    <source>
        <dbReference type="ARBA" id="ARBA00006696"/>
    </source>
</evidence>